<dbReference type="GO" id="GO:0031669">
    <property type="term" value="P:cellular response to nutrient levels"/>
    <property type="evidence" value="ECO:0007669"/>
    <property type="project" value="TreeGrafter"/>
</dbReference>
<dbReference type="Ensembl" id="ENSSHAT00000034151.1">
    <property type="protein sequence ID" value="ENSSHAP00000041038.1"/>
    <property type="gene ID" value="ENSSHAG00000026610.1"/>
</dbReference>
<dbReference type="InterPro" id="IPR024270">
    <property type="entry name" value="Urocortin_II/III"/>
</dbReference>
<dbReference type="AlphaFoldDB" id="A0A7N4PNF8"/>
<evidence type="ECO:0000313" key="12">
    <source>
        <dbReference type="Proteomes" id="UP000007648"/>
    </source>
</evidence>
<comment type="function">
    <text evidence="7">Suppresses food intake, delays gastric emptying and decreases heat-induced edema. Might represent an endogenous ligand for maintaining homeostasis after stress.</text>
</comment>
<dbReference type="Pfam" id="PF00473">
    <property type="entry name" value="CRF"/>
    <property type="match status" value="1"/>
</dbReference>
<dbReference type="GO" id="GO:0005615">
    <property type="term" value="C:extracellular space"/>
    <property type="evidence" value="ECO:0007669"/>
    <property type="project" value="InterPro"/>
</dbReference>
<reference evidence="11" key="3">
    <citation type="submission" date="2025-09" db="UniProtKB">
        <authorList>
            <consortium name="Ensembl"/>
        </authorList>
    </citation>
    <scope>IDENTIFICATION</scope>
</reference>
<dbReference type="GO" id="GO:0009755">
    <property type="term" value="P:hormone-mediated signaling pathway"/>
    <property type="evidence" value="ECO:0007669"/>
    <property type="project" value="TreeGrafter"/>
</dbReference>
<evidence type="ECO:0000256" key="5">
    <source>
        <dbReference type="ARBA" id="ARBA00022702"/>
    </source>
</evidence>
<dbReference type="GO" id="GO:0007189">
    <property type="term" value="P:adenylate cyclase-activating G protein-coupled receptor signaling pathway"/>
    <property type="evidence" value="ECO:0007669"/>
    <property type="project" value="TreeGrafter"/>
</dbReference>
<dbReference type="GO" id="GO:0005179">
    <property type="term" value="F:hormone activity"/>
    <property type="evidence" value="ECO:0007669"/>
    <property type="project" value="UniProtKB-KW"/>
</dbReference>
<dbReference type="GO" id="GO:0007586">
    <property type="term" value="P:digestion"/>
    <property type="evidence" value="ECO:0007669"/>
    <property type="project" value="InterPro"/>
</dbReference>
<feature type="signal peptide" evidence="9">
    <location>
        <begin position="1"/>
        <end position="20"/>
    </location>
</feature>
<dbReference type="Proteomes" id="UP000007648">
    <property type="component" value="Unassembled WGS sequence"/>
</dbReference>
<comment type="subunit">
    <text evidence="3">Binds with high affinity to CRF receptors 2-alpha and 2-beta.</text>
</comment>
<comment type="subcellular location">
    <subcellularLocation>
        <location evidence="1">Secreted</location>
    </subcellularLocation>
</comment>
<keyword evidence="6 9" id="KW-0732">Signal</keyword>
<dbReference type="GO" id="GO:0051431">
    <property type="term" value="F:corticotropin-releasing hormone receptor 2 binding"/>
    <property type="evidence" value="ECO:0007669"/>
    <property type="project" value="InterPro"/>
</dbReference>
<dbReference type="PANTHER" id="PTHR17575:SF0">
    <property type="entry name" value="UROCORTIN-2"/>
    <property type="match status" value="1"/>
</dbReference>
<organism evidence="11 12">
    <name type="scientific">Sarcophilus harrisii</name>
    <name type="common">Tasmanian devil</name>
    <name type="synonym">Sarcophilus laniarius</name>
    <dbReference type="NCBI Taxonomy" id="9305"/>
    <lineage>
        <taxon>Eukaryota</taxon>
        <taxon>Metazoa</taxon>
        <taxon>Chordata</taxon>
        <taxon>Craniata</taxon>
        <taxon>Vertebrata</taxon>
        <taxon>Euteleostomi</taxon>
        <taxon>Mammalia</taxon>
        <taxon>Metatheria</taxon>
        <taxon>Dasyuromorphia</taxon>
        <taxon>Dasyuridae</taxon>
        <taxon>Sarcophilus</taxon>
    </lineage>
</organism>
<feature type="chain" id="PRO_5029549333" description="Corticotropin-releasing factor domain-containing protein" evidence="9">
    <location>
        <begin position="21"/>
        <end position="114"/>
    </location>
</feature>
<feature type="compositionally biased region" description="Polar residues" evidence="8">
    <location>
        <begin position="24"/>
        <end position="38"/>
    </location>
</feature>
<feature type="region of interest" description="Disordered" evidence="8">
    <location>
        <begin position="24"/>
        <end position="59"/>
    </location>
</feature>
<protein>
    <recommendedName>
        <fullName evidence="10">Corticotropin-releasing factor domain-containing protein</fullName>
    </recommendedName>
</protein>
<evidence type="ECO:0000259" key="10">
    <source>
        <dbReference type="Pfam" id="PF00473"/>
    </source>
</evidence>
<evidence type="ECO:0000256" key="4">
    <source>
        <dbReference type="ARBA" id="ARBA00022525"/>
    </source>
</evidence>
<evidence type="ECO:0000256" key="7">
    <source>
        <dbReference type="ARBA" id="ARBA00025160"/>
    </source>
</evidence>
<keyword evidence="5" id="KW-0372">Hormone</keyword>
<comment type="similarity">
    <text evidence="2">Belongs to the sauvagine/corticotropin-releasing factor/urotensin I family.</text>
</comment>
<reference evidence="11" key="2">
    <citation type="submission" date="2025-08" db="UniProtKB">
        <authorList>
            <consortium name="Ensembl"/>
        </authorList>
    </citation>
    <scope>IDENTIFICATION</scope>
</reference>
<feature type="domain" description="Corticotropin-releasing factor" evidence="10">
    <location>
        <begin position="77"/>
        <end position="113"/>
    </location>
</feature>
<dbReference type="GeneTree" id="ENSGT00970000198419"/>
<dbReference type="InterPro" id="IPR000187">
    <property type="entry name" value="CRF"/>
</dbReference>
<sequence>MTQLSLMMLIFLVIVNQGLAQNLTTQEPPASSAATHQPVSPGEDNPMGSRAQEPLGQRTITKPASVLSSCCRGARITLSLDVPTGLLQILIEQARAEAHRTQAALNAQILEQIG</sequence>
<evidence type="ECO:0000256" key="8">
    <source>
        <dbReference type="SAM" id="MobiDB-lite"/>
    </source>
</evidence>
<evidence type="ECO:0000313" key="11">
    <source>
        <dbReference type="Ensembl" id="ENSSHAP00000041038.1"/>
    </source>
</evidence>
<evidence type="ECO:0000256" key="3">
    <source>
        <dbReference type="ARBA" id="ARBA00011328"/>
    </source>
</evidence>
<keyword evidence="4" id="KW-0964">Secreted</keyword>
<dbReference type="FunCoup" id="A0A7N4PNF8">
    <property type="interactions" value="440"/>
</dbReference>
<reference evidence="11 12" key="1">
    <citation type="journal article" date="2011" name="Proc. Natl. Acad. Sci. U.S.A.">
        <title>Genetic diversity and population structure of the endangered marsupial Sarcophilus harrisii (Tasmanian devil).</title>
        <authorList>
            <person name="Miller W."/>
            <person name="Hayes V.M."/>
            <person name="Ratan A."/>
            <person name="Petersen D.C."/>
            <person name="Wittekindt N.E."/>
            <person name="Miller J."/>
            <person name="Walenz B."/>
            <person name="Knight J."/>
            <person name="Qi J."/>
            <person name="Zhao F."/>
            <person name="Wang Q."/>
            <person name="Bedoya-Reina O.C."/>
            <person name="Katiyar N."/>
            <person name="Tomsho L.P."/>
            <person name="Kasson L.M."/>
            <person name="Hardie R.A."/>
            <person name="Woodbridge P."/>
            <person name="Tindall E.A."/>
            <person name="Bertelsen M.F."/>
            <person name="Dixon D."/>
            <person name="Pyecroft S."/>
            <person name="Helgen K.M."/>
            <person name="Lesk A.M."/>
            <person name="Pringle T.H."/>
            <person name="Patterson N."/>
            <person name="Zhang Y."/>
            <person name="Kreiss A."/>
            <person name="Woods G.M."/>
            <person name="Jones M.E."/>
            <person name="Schuster S.C."/>
        </authorList>
    </citation>
    <scope>NUCLEOTIDE SEQUENCE [LARGE SCALE GENOMIC DNA]</scope>
</reference>
<evidence type="ECO:0000256" key="2">
    <source>
        <dbReference type="ARBA" id="ARBA00009287"/>
    </source>
</evidence>
<proteinExistence type="inferred from homology"/>
<evidence type="ECO:0000256" key="9">
    <source>
        <dbReference type="SAM" id="SignalP"/>
    </source>
</evidence>
<dbReference type="InParanoid" id="A0A7N4PNF8"/>
<keyword evidence="12" id="KW-1185">Reference proteome</keyword>
<name>A0A7N4PNF8_SARHA</name>
<accession>A0A7N4PNF8</accession>
<dbReference type="PANTHER" id="PTHR17575">
    <property type="entry name" value="UROCORTIN-2 AND 3"/>
    <property type="match status" value="1"/>
</dbReference>
<evidence type="ECO:0000256" key="1">
    <source>
        <dbReference type="ARBA" id="ARBA00004613"/>
    </source>
</evidence>
<evidence type="ECO:0000256" key="6">
    <source>
        <dbReference type="ARBA" id="ARBA00022729"/>
    </source>
</evidence>